<evidence type="ECO:0000313" key="3">
    <source>
        <dbReference type="EMBL" id="KAL3779684.1"/>
    </source>
</evidence>
<comment type="caution">
    <text evidence="3">The sequence shown here is derived from an EMBL/GenBank/DDBJ whole genome shotgun (WGS) entry which is preliminary data.</text>
</comment>
<dbReference type="Proteomes" id="UP001530400">
    <property type="component" value="Unassembled WGS sequence"/>
</dbReference>
<keyword evidence="4" id="KW-1185">Reference proteome</keyword>
<feature type="compositionally biased region" description="Basic and acidic residues" evidence="1">
    <location>
        <begin position="26"/>
        <end position="36"/>
    </location>
</feature>
<gene>
    <name evidence="3" type="ORF">ACHAWO_004189</name>
</gene>
<feature type="region of interest" description="Disordered" evidence="1">
    <location>
        <begin position="441"/>
        <end position="541"/>
    </location>
</feature>
<feature type="domain" description="FHA" evidence="2">
    <location>
        <begin position="110"/>
        <end position="171"/>
    </location>
</feature>
<protein>
    <recommendedName>
        <fullName evidence="2">FHA domain-containing protein</fullName>
    </recommendedName>
</protein>
<name>A0ABD3NWG8_9STRA</name>
<feature type="region of interest" description="Disordered" evidence="1">
    <location>
        <begin position="269"/>
        <end position="314"/>
    </location>
</feature>
<feature type="compositionally biased region" description="Acidic residues" evidence="1">
    <location>
        <begin position="37"/>
        <end position="49"/>
    </location>
</feature>
<dbReference type="AlphaFoldDB" id="A0ABD3NWG8"/>
<dbReference type="PROSITE" id="PS50006">
    <property type="entry name" value="FHA_DOMAIN"/>
    <property type="match status" value="1"/>
</dbReference>
<evidence type="ECO:0000256" key="1">
    <source>
        <dbReference type="SAM" id="MobiDB-lite"/>
    </source>
</evidence>
<evidence type="ECO:0000313" key="4">
    <source>
        <dbReference type="Proteomes" id="UP001530400"/>
    </source>
</evidence>
<feature type="compositionally biased region" description="Basic and acidic residues" evidence="1">
    <location>
        <begin position="285"/>
        <end position="314"/>
    </location>
</feature>
<feature type="region of interest" description="Disordered" evidence="1">
    <location>
        <begin position="15"/>
        <end position="60"/>
    </location>
</feature>
<reference evidence="3 4" key="1">
    <citation type="submission" date="2024-10" db="EMBL/GenBank/DDBJ databases">
        <title>Updated reference genomes for cyclostephanoid diatoms.</title>
        <authorList>
            <person name="Roberts W.R."/>
            <person name="Alverson A.J."/>
        </authorList>
    </citation>
    <scope>NUCLEOTIDE SEQUENCE [LARGE SCALE GENOMIC DNA]</scope>
    <source>
        <strain evidence="3 4">AJA010-31</strain>
    </source>
</reference>
<organism evidence="3 4">
    <name type="scientific">Cyclotella atomus</name>
    <dbReference type="NCBI Taxonomy" id="382360"/>
    <lineage>
        <taxon>Eukaryota</taxon>
        <taxon>Sar</taxon>
        <taxon>Stramenopiles</taxon>
        <taxon>Ochrophyta</taxon>
        <taxon>Bacillariophyta</taxon>
        <taxon>Coscinodiscophyceae</taxon>
        <taxon>Thalassiosirophycidae</taxon>
        <taxon>Stephanodiscales</taxon>
        <taxon>Stephanodiscaceae</taxon>
        <taxon>Cyclotella</taxon>
    </lineage>
</organism>
<dbReference type="EMBL" id="JALLPJ020000923">
    <property type="protein sequence ID" value="KAL3779684.1"/>
    <property type="molecule type" value="Genomic_DNA"/>
</dbReference>
<dbReference type="InterPro" id="IPR008984">
    <property type="entry name" value="SMAD_FHA_dom_sf"/>
</dbReference>
<feature type="compositionally biased region" description="Basic and acidic residues" evidence="1">
    <location>
        <begin position="497"/>
        <end position="507"/>
    </location>
</feature>
<dbReference type="InterPro" id="IPR000253">
    <property type="entry name" value="FHA_dom"/>
</dbReference>
<accession>A0ABD3NWG8</accession>
<sequence>MFEGFVLPFCLRCCRSPTPKELPANKMEEDKDMHDEENNDQDMEDDGQEDTTPTSNQTQEKKLIKLGGSGCTDGKPAYALLTGIWTDNDDDSIKKGEEIVVDFPITSLPIVLGRKWGSTAKDPHHVSLPKDEKLLSRQHACIFFRDEKGGKLGCYEIVSGESGSAATEKIVYKPYEADAGEEGSAFDPNSIYRLPGMKQTDPLPKNGFFAIECLGRHTIKVGDKKVTKGNQAMLRDGIPIQIASYCFYFLLPKDAPPISQSFQYQVKNAQPKKEVNSESTSSKPKISDETKPTEKIEVKEPPSKKPKKTDESYMTRLDKVTTQELLSQLTAASESEEWSKDDQLCSATLGMRIAREAAKDGNIQKIARTQHGVTQRDIIDWYKNHALYSDFERLMLSKIEYKSYQSSITKAIQRAGFTRNESNPGKTRFTRWDLPADVELVPIPASPPRSPRAQIKTPKKSEESKPSEKAPLSTIPPSVPKLIPRDVMNKPTLNEVLMKETGKAHENEEVDSPPDIKSSTTVDTEDIPLSELEKAQPPPKL</sequence>
<evidence type="ECO:0000259" key="2">
    <source>
        <dbReference type="PROSITE" id="PS50006"/>
    </source>
</evidence>
<dbReference type="SUPFAM" id="SSF49879">
    <property type="entry name" value="SMAD/FHA domain"/>
    <property type="match status" value="1"/>
</dbReference>
<proteinExistence type="predicted"/>
<feature type="compositionally biased region" description="Basic and acidic residues" evidence="1">
    <location>
        <begin position="459"/>
        <end position="468"/>
    </location>
</feature>